<protein>
    <submittedName>
        <fullName evidence="2">DUF3822 family protein</fullName>
    </submittedName>
</protein>
<comment type="caution">
    <text evidence="2">The sequence shown here is derived from an EMBL/GenBank/DDBJ whole genome shotgun (WGS) entry which is preliminary data.</text>
</comment>
<dbReference type="Proteomes" id="UP001204015">
    <property type="component" value="Unassembled WGS sequence"/>
</dbReference>
<dbReference type="EMBL" id="JAMXLY010000001">
    <property type="protein sequence ID" value="MCO6024299.1"/>
    <property type="molecule type" value="Genomic_DNA"/>
</dbReference>
<reference evidence="2 3" key="1">
    <citation type="submission" date="2022-06" db="EMBL/GenBank/DDBJ databases">
        <title>A taxonomic note on the genus Prevotella: Description of four novel genera and emended description of the genera Hallella and Xylanibacter.</title>
        <authorList>
            <person name="Hitch T.C.A."/>
        </authorList>
    </citation>
    <scope>NUCLEOTIDE SEQUENCE [LARGE SCALE GENOMIC DNA]</scope>
    <source>
        <strain evidence="2 3">DSM 100619</strain>
    </source>
</reference>
<dbReference type="CDD" id="cd24013">
    <property type="entry name" value="ASKHA_ATPase_BT3980-like"/>
    <property type="match status" value="1"/>
</dbReference>
<organism evidence="2 3">
    <name type="scientific">Segatella cerevisiae</name>
    <dbReference type="NCBI Taxonomy" id="2053716"/>
    <lineage>
        <taxon>Bacteria</taxon>
        <taxon>Pseudomonadati</taxon>
        <taxon>Bacteroidota</taxon>
        <taxon>Bacteroidia</taxon>
        <taxon>Bacteroidales</taxon>
        <taxon>Prevotellaceae</taxon>
        <taxon>Segatella</taxon>
    </lineage>
</organism>
<dbReference type="InterPro" id="IPR024213">
    <property type="entry name" value="DUF3822"/>
</dbReference>
<feature type="compositionally biased region" description="Polar residues" evidence="1">
    <location>
        <begin position="13"/>
        <end position="22"/>
    </location>
</feature>
<keyword evidence="3" id="KW-1185">Reference proteome</keyword>
<accession>A0ABT1BTC6</accession>
<evidence type="ECO:0000313" key="2">
    <source>
        <dbReference type="EMBL" id="MCO6024299.1"/>
    </source>
</evidence>
<feature type="region of interest" description="Disordered" evidence="1">
    <location>
        <begin position="1"/>
        <end position="22"/>
    </location>
</feature>
<dbReference type="Gene3D" id="3.30.420.260">
    <property type="match status" value="1"/>
</dbReference>
<proteinExistence type="predicted"/>
<sequence>MYKILSEKEEDSSSISHRNQNMPETEIHHITRKPRLTFRICHDSLSFSVVDLTIESHLRYEPYTVKNGISIAANLREAFKDNEILQGDYDRAMVLIDSQCLLIPTEEFKAEEVETLYRYTLTGHENDVILTNVLPSLNCVAAFSVNKDLKLVIDDHYKDVRFQPVMQSIWNHLHEESFTGIFKKLYGYFHDKKLEIISYDKNRFKFYNSYDIKHFKDAVYFLLYVWNQLELNAQRDELYILGNIPEREEMTKELKRFLRKVYHINPSAVYNRAPVAQIKELPFDLLSYYINKRI</sequence>
<gene>
    <name evidence="2" type="ORF">NG821_00305</name>
</gene>
<name>A0ABT1BTC6_9BACT</name>
<dbReference type="Pfam" id="PF12864">
    <property type="entry name" value="DUF3822"/>
    <property type="match status" value="1"/>
</dbReference>
<dbReference type="Gene3D" id="3.30.420.250">
    <property type="match status" value="1"/>
</dbReference>
<evidence type="ECO:0000256" key="1">
    <source>
        <dbReference type="SAM" id="MobiDB-lite"/>
    </source>
</evidence>
<evidence type="ECO:0000313" key="3">
    <source>
        <dbReference type="Proteomes" id="UP001204015"/>
    </source>
</evidence>